<dbReference type="AlphaFoldDB" id="A0A0A2GTB4"/>
<dbReference type="GO" id="GO:0004792">
    <property type="term" value="F:thiosulfate-cyanide sulfurtransferase activity"/>
    <property type="evidence" value="ECO:0007669"/>
    <property type="project" value="TreeGrafter"/>
</dbReference>
<dbReference type="PROSITE" id="PS50206">
    <property type="entry name" value="RHODANESE_3"/>
    <property type="match status" value="2"/>
</dbReference>
<accession>A0A0A2GTB4</accession>
<evidence type="ECO:0000256" key="1">
    <source>
        <dbReference type="ARBA" id="ARBA00022679"/>
    </source>
</evidence>
<keyword evidence="2" id="KW-0677">Repeat</keyword>
<proteinExistence type="predicted"/>
<sequence length="268" mass="30518">MTTPLVTIHWLKENKEDKNLIVLDASQEYDEGNTIKGAVHFDIKNTFSDTKSAYPNTFPSEKQFEEECRKLGITKKSKIVVFDSKGIFTSPRVWWMFTVMSHKTVAVLDGGLPAWNSAGLKSLEVNKPKELPTSFKAHKNEAAIYHYEQIVDNCNSQECQLIDARSPGRFNGTAPEPRAHLQSGHIKNALNLPYTQVLSNDYYKPKEELEELFRDLHIDKRPIIFSCGSGITACIILLAFTLVSDQESYVYDGSWTEWAERNKCYTQV</sequence>
<dbReference type="KEGG" id="ddo:I597_0155"/>
<gene>
    <name evidence="5" type="ORF">NV36_06465</name>
</gene>
<protein>
    <submittedName>
        <fullName evidence="5">Sulfurtransferase</fullName>
    </submittedName>
</protein>
<dbReference type="Proteomes" id="UP000030140">
    <property type="component" value="Unassembled WGS sequence"/>
</dbReference>
<evidence type="ECO:0000259" key="4">
    <source>
        <dbReference type="PROSITE" id="PS50206"/>
    </source>
</evidence>
<dbReference type="CDD" id="cd01448">
    <property type="entry name" value="TST_Repeat_1"/>
    <property type="match status" value="1"/>
</dbReference>
<keyword evidence="3" id="KW-0812">Transmembrane</keyword>
<evidence type="ECO:0000256" key="2">
    <source>
        <dbReference type="ARBA" id="ARBA00022737"/>
    </source>
</evidence>
<dbReference type="InterPro" id="IPR001763">
    <property type="entry name" value="Rhodanese-like_dom"/>
</dbReference>
<evidence type="ECO:0000256" key="3">
    <source>
        <dbReference type="SAM" id="Phobius"/>
    </source>
</evidence>
<dbReference type="FunFam" id="3.40.250.10:FF:000001">
    <property type="entry name" value="Sulfurtransferase"/>
    <property type="match status" value="1"/>
</dbReference>
<dbReference type="SMART" id="SM00450">
    <property type="entry name" value="RHOD"/>
    <property type="match status" value="2"/>
</dbReference>
<feature type="domain" description="Rhodanese" evidence="4">
    <location>
        <begin position="155"/>
        <end position="267"/>
    </location>
</feature>
<dbReference type="EMBL" id="JSAQ01000001">
    <property type="protein sequence ID" value="KGO06514.1"/>
    <property type="molecule type" value="Genomic_DNA"/>
</dbReference>
<dbReference type="CDD" id="cd01449">
    <property type="entry name" value="TST_Repeat_2"/>
    <property type="match status" value="1"/>
</dbReference>
<dbReference type="RefSeq" id="WP_035325589.1">
    <property type="nucleotide sequence ID" value="NZ_CP015125.1"/>
</dbReference>
<feature type="transmembrane region" description="Helical" evidence="3">
    <location>
        <begin position="223"/>
        <end position="243"/>
    </location>
</feature>
<dbReference type="Pfam" id="PF00581">
    <property type="entry name" value="Rhodanese"/>
    <property type="match status" value="2"/>
</dbReference>
<dbReference type="PANTHER" id="PTHR11364:SF27">
    <property type="entry name" value="SULFURTRANSFERASE"/>
    <property type="match status" value="1"/>
</dbReference>
<comment type="caution">
    <text evidence="5">The sequence shown here is derived from an EMBL/GenBank/DDBJ whole genome shotgun (WGS) entry which is preliminary data.</text>
</comment>
<dbReference type="SUPFAM" id="SSF52821">
    <property type="entry name" value="Rhodanese/Cell cycle control phosphatase"/>
    <property type="match status" value="2"/>
</dbReference>
<dbReference type="InterPro" id="IPR045078">
    <property type="entry name" value="TST/MPST-like"/>
</dbReference>
<organism evidence="5 6">
    <name type="scientific">Dokdonia donghaensis DSW-1</name>
    <dbReference type="NCBI Taxonomy" id="1300343"/>
    <lineage>
        <taxon>Bacteria</taxon>
        <taxon>Pseudomonadati</taxon>
        <taxon>Bacteroidota</taxon>
        <taxon>Flavobacteriia</taxon>
        <taxon>Flavobacteriales</taxon>
        <taxon>Flavobacteriaceae</taxon>
        <taxon>Dokdonia</taxon>
    </lineage>
</organism>
<evidence type="ECO:0000313" key="6">
    <source>
        <dbReference type="Proteomes" id="UP000030140"/>
    </source>
</evidence>
<dbReference type="InterPro" id="IPR036873">
    <property type="entry name" value="Rhodanese-like_dom_sf"/>
</dbReference>
<keyword evidence="6" id="KW-1185">Reference proteome</keyword>
<feature type="domain" description="Rhodanese" evidence="4">
    <location>
        <begin position="16"/>
        <end position="124"/>
    </location>
</feature>
<dbReference type="OrthoDB" id="9770030at2"/>
<evidence type="ECO:0000313" key="5">
    <source>
        <dbReference type="EMBL" id="KGO06514.1"/>
    </source>
</evidence>
<dbReference type="Gene3D" id="3.40.250.10">
    <property type="entry name" value="Rhodanese-like domain"/>
    <property type="match status" value="2"/>
</dbReference>
<keyword evidence="3" id="KW-0472">Membrane</keyword>
<dbReference type="PATRIC" id="fig|1300343.5.peg.153"/>
<keyword evidence="1 5" id="KW-0808">Transferase</keyword>
<keyword evidence="3" id="KW-1133">Transmembrane helix</keyword>
<dbReference type="PANTHER" id="PTHR11364">
    <property type="entry name" value="THIOSULFATE SULFERTANSFERASE"/>
    <property type="match status" value="1"/>
</dbReference>
<name>A0A0A2GTB4_9FLAO</name>
<reference evidence="5 6" key="1">
    <citation type="submission" date="2014-10" db="EMBL/GenBank/DDBJ databases">
        <title>Draft genome sequence of the proteorhodopsin-containing marine bacterium Dokdonia donghaensis.</title>
        <authorList>
            <person name="Gomez-Consarnau L."/>
            <person name="Gonzalez J.M."/>
            <person name="Riedel T."/>
            <person name="Jaenicke S."/>
            <person name="Wagner-Doebler I."/>
            <person name="Fuhrman J.A."/>
        </authorList>
    </citation>
    <scope>NUCLEOTIDE SEQUENCE [LARGE SCALE GENOMIC DNA]</scope>
    <source>
        <strain evidence="5 6">DSW-1</strain>
    </source>
</reference>